<accession>A0AAX3JP62</accession>
<dbReference type="EMBL" id="CP114723">
    <property type="protein sequence ID" value="WAZ72415.1"/>
    <property type="molecule type" value="Genomic_DNA"/>
</dbReference>
<keyword evidence="1" id="KW-0614">Plasmid</keyword>
<dbReference type="RefSeq" id="WP_172966321.1">
    <property type="nucleotide sequence ID" value="NZ_CP044628.1"/>
</dbReference>
<protein>
    <submittedName>
        <fullName evidence="1">Uncharacterized protein</fullName>
    </submittedName>
</protein>
<organism evidence="1 2">
    <name type="scientific">Borrelia miyamotoi</name>
    <dbReference type="NCBI Taxonomy" id="47466"/>
    <lineage>
        <taxon>Bacteria</taxon>
        <taxon>Pseudomonadati</taxon>
        <taxon>Spirochaetota</taxon>
        <taxon>Spirochaetia</taxon>
        <taxon>Spirochaetales</taxon>
        <taxon>Borreliaceae</taxon>
        <taxon>Borrelia</taxon>
    </lineage>
</organism>
<name>A0AAX3JP62_9SPIR</name>
<dbReference type="Proteomes" id="UP001164513">
    <property type="component" value="Plasmid pZSt-lp66"/>
</dbReference>
<geneLocation type="plasmid" evidence="1 2">
    <name>pZSt-lp66</name>
</geneLocation>
<dbReference type="AlphaFoldDB" id="A0AAX3JP62"/>
<reference evidence="1" key="1">
    <citation type="submission" date="2022-12" db="EMBL/GenBank/DDBJ databases">
        <title>B. miyamotoi WGS.</title>
        <authorList>
            <person name="Gabriele M."/>
            <person name="Kuleshov K.V."/>
            <person name="Hepner S."/>
            <person name="Hoornstra D."/>
            <person name="Hovius J.W."/>
            <person name="Platonov A.E."/>
            <person name="Fingerle V."/>
            <person name="Strube C."/>
        </authorList>
    </citation>
    <scope>NUCLEOTIDE SEQUENCE</scope>
    <source>
        <strain evidence="1">ZStruIII14-9</strain>
        <plasmid evidence="1">pZSt-lp66</plasmid>
    </source>
</reference>
<evidence type="ECO:0000313" key="2">
    <source>
        <dbReference type="Proteomes" id="UP001164513"/>
    </source>
</evidence>
<evidence type="ECO:0000313" key="1">
    <source>
        <dbReference type="EMBL" id="WAZ72415.1"/>
    </source>
</evidence>
<proteinExistence type="predicted"/>
<gene>
    <name evidence="1" type="ORF">O5404_05170</name>
</gene>
<sequence>MNDSLYWIKQIKENQSDIKDENLTILEKISTFKNIIPQNYQANDDTTKIKNN</sequence>